<evidence type="ECO:0000313" key="1">
    <source>
        <dbReference type="EMBL" id="QHB62698.1"/>
    </source>
</evidence>
<reference evidence="1 2" key="1">
    <citation type="submission" date="2019-12" db="EMBL/GenBank/DDBJ databases">
        <title>Draft Genome Sequence of Bifidobacterium adolescentis ZJ2.</title>
        <authorList>
            <person name="Jin Z."/>
        </authorList>
    </citation>
    <scope>NUCLEOTIDE SEQUENCE [LARGE SCALE GENOMIC DNA]</scope>
    <source>
        <strain evidence="1 2">ZJ2</strain>
    </source>
</reference>
<evidence type="ECO:0000313" key="2">
    <source>
        <dbReference type="Proteomes" id="UP000464884"/>
    </source>
</evidence>
<dbReference type="AlphaFoldDB" id="A0A6I6QZD9"/>
<dbReference type="EMBL" id="CP047129">
    <property type="protein sequence ID" value="QHB62698.1"/>
    <property type="molecule type" value="Genomic_DNA"/>
</dbReference>
<protein>
    <submittedName>
        <fullName evidence="1">Uncharacterized protein</fullName>
    </submittedName>
</protein>
<sequence>MNSRTYSRSETTDMLSELVEKRLESHTSYWAREVSFDRGTPMWRRIDYVGFKPFTPNYAVESTSVELGKFECYEVKSCMADFESGNGLTFYGDENYLVTSRELAERLHDMRVLPRNINQVLVPTPKGDRLMGFYDLSGNGSPSYRHRPASEMLWAMVEANGRRAKRYRKTKEKEA</sequence>
<gene>
    <name evidence="1" type="ORF">F3K97_05055</name>
</gene>
<name>A0A6I6QZD9_BIFAD</name>
<organism evidence="1 2">
    <name type="scientific">Bifidobacterium adolescentis</name>
    <dbReference type="NCBI Taxonomy" id="1680"/>
    <lineage>
        <taxon>Bacteria</taxon>
        <taxon>Bacillati</taxon>
        <taxon>Actinomycetota</taxon>
        <taxon>Actinomycetes</taxon>
        <taxon>Bifidobacteriales</taxon>
        <taxon>Bifidobacteriaceae</taxon>
        <taxon>Bifidobacterium</taxon>
    </lineage>
</organism>
<dbReference type="Proteomes" id="UP000464884">
    <property type="component" value="Chromosome"/>
</dbReference>
<accession>A0A6I6QZD9</accession>
<proteinExistence type="predicted"/>
<dbReference type="RefSeq" id="WP_117643545.1">
    <property type="nucleotide sequence ID" value="NZ_CP047129.1"/>
</dbReference>